<gene>
    <name evidence="2" type="ORF">BBAD15_g11545</name>
</gene>
<name>A0A0A2V6X2_BEABA</name>
<protein>
    <submittedName>
        <fullName evidence="2">Uncharacterized protein</fullName>
    </submittedName>
</protein>
<dbReference type="Proteomes" id="UP000030106">
    <property type="component" value="Unassembled WGS sequence"/>
</dbReference>
<evidence type="ECO:0000313" key="3">
    <source>
        <dbReference type="Proteomes" id="UP000030106"/>
    </source>
</evidence>
<comment type="caution">
    <text evidence="2">The sequence shown here is derived from an EMBL/GenBank/DDBJ whole genome shotgun (WGS) entry which is preliminary data.</text>
</comment>
<evidence type="ECO:0000256" key="1">
    <source>
        <dbReference type="SAM" id="MobiDB-lite"/>
    </source>
</evidence>
<dbReference type="HOGENOM" id="CLU_1554978_0_0_1"/>
<feature type="region of interest" description="Disordered" evidence="1">
    <location>
        <begin position="76"/>
        <end position="95"/>
    </location>
</feature>
<dbReference type="AlphaFoldDB" id="A0A0A2V6X2"/>
<proteinExistence type="predicted"/>
<accession>A0A0A2V6X2</accession>
<organism evidence="2 3">
    <name type="scientific">Beauveria bassiana D1-5</name>
    <dbReference type="NCBI Taxonomy" id="1245745"/>
    <lineage>
        <taxon>Eukaryota</taxon>
        <taxon>Fungi</taxon>
        <taxon>Dikarya</taxon>
        <taxon>Ascomycota</taxon>
        <taxon>Pezizomycotina</taxon>
        <taxon>Sordariomycetes</taxon>
        <taxon>Hypocreomycetidae</taxon>
        <taxon>Hypocreales</taxon>
        <taxon>Cordycipitaceae</taxon>
        <taxon>Beauveria</taxon>
    </lineage>
</organism>
<dbReference type="EMBL" id="ANFO01001273">
    <property type="protein sequence ID" value="KGQ03223.1"/>
    <property type="molecule type" value="Genomic_DNA"/>
</dbReference>
<feature type="compositionally biased region" description="Polar residues" evidence="1">
    <location>
        <begin position="76"/>
        <end position="87"/>
    </location>
</feature>
<reference evidence="2 3" key="1">
    <citation type="submission" date="2012-10" db="EMBL/GenBank/DDBJ databases">
        <title>Genome sequencing and analysis of entomopathogenic fungi Beauveria bassiana D1-5.</title>
        <authorList>
            <person name="Li Q."/>
            <person name="Wang L."/>
            <person name="Zhang Z."/>
            <person name="Wang Q."/>
            <person name="Ren J."/>
            <person name="Wang M."/>
            <person name="Xu W."/>
            <person name="Wang J."/>
            <person name="Lu Y."/>
            <person name="Du Q."/>
            <person name="Sun Z."/>
        </authorList>
    </citation>
    <scope>NUCLEOTIDE SEQUENCE [LARGE SCALE GENOMIC DNA]</scope>
    <source>
        <strain evidence="2 3">D1-5</strain>
    </source>
</reference>
<evidence type="ECO:0000313" key="2">
    <source>
        <dbReference type="EMBL" id="KGQ03223.1"/>
    </source>
</evidence>
<dbReference type="OrthoDB" id="10489562at2759"/>
<sequence>MAIIDHELSAKVAQMLEQFKVVARTRKCLSTSQKRLAVKNLLHEKFEDPLVDGVFEGYKMSLILDEAVRQLQHGITTAAKSPRSPSIKSEDLRDVKEESIESDVEGIEAVQTTYSDHKHKAESSSSAAEVALCTRPNAMAGSATHAQEARQRDITLAAILQARCAWVRAHLALLDHLDMEKKEKQEEAARLAGFLDKMPEFENNL</sequence>